<keyword evidence="2" id="KW-1185">Reference proteome</keyword>
<dbReference type="InParanoid" id="B9T834"/>
<evidence type="ECO:0000313" key="1">
    <source>
        <dbReference type="EMBL" id="EEF27981.1"/>
    </source>
</evidence>
<reference evidence="2" key="1">
    <citation type="journal article" date="2010" name="Nat. Biotechnol.">
        <title>Draft genome sequence of the oilseed species Ricinus communis.</title>
        <authorList>
            <person name="Chan A.P."/>
            <person name="Crabtree J."/>
            <person name="Zhao Q."/>
            <person name="Lorenzi H."/>
            <person name="Orvis J."/>
            <person name="Puiu D."/>
            <person name="Melake-Berhan A."/>
            <person name="Jones K.M."/>
            <person name="Redman J."/>
            <person name="Chen G."/>
            <person name="Cahoon E.B."/>
            <person name="Gedil M."/>
            <person name="Stanke M."/>
            <person name="Haas B.J."/>
            <person name="Wortman J.R."/>
            <person name="Fraser-Liggett C.M."/>
            <person name="Ravel J."/>
            <person name="Rabinowicz P.D."/>
        </authorList>
    </citation>
    <scope>NUCLEOTIDE SEQUENCE [LARGE SCALE GENOMIC DNA]</scope>
    <source>
        <strain evidence="2">cv. Hale</strain>
    </source>
</reference>
<dbReference type="AlphaFoldDB" id="B9T834"/>
<sequence length="181" mass="21001">MKVTIHVVNHEIDKLVIQKGIRPGSYVICEHHGHPPSILPDDPPVSRRTCNFVRKILTEIRTTQFEEEDDYANMDVWNCQGGDFKRFCSYPLRFIATHKLEVLGLLETKIQVEAVGLNGGIWVLWQDTVQLNICFTCPEFVLVRVHKAFSRLWFFSIDYSSPNSSLKKLLWNDLKFQNLNP</sequence>
<dbReference type="Proteomes" id="UP000008311">
    <property type="component" value="Unassembled WGS sequence"/>
</dbReference>
<name>B9T834_RICCO</name>
<accession>B9T834</accession>
<gene>
    <name evidence="1" type="ORF">RCOM_0150690</name>
</gene>
<proteinExistence type="predicted"/>
<evidence type="ECO:0000313" key="2">
    <source>
        <dbReference type="Proteomes" id="UP000008311"/>
    </source>
</evidence>
<dbReference type="EMBL" id="EQ974907">
    <property type="protein sequence ID" value="EEF27981.1"/>
    <property type="molecule type" value="Genomic_DNA"/>
</dbReference>
<protein>
    <submittedName>
        <fullName evidence="1">Uncharacterized protein</fullName>
    </submittedName>
</protein>
<organism evidence="1 2">
    <name type="scientific">Ricinus communis</name>
    <name type="common">Castor bean</name>
    <dbReference type="NCBI Taxonomy" id="3988"/>
    <lineage>
        <taxon>Eukaryota</taxon>
        <taxon>Viridiplantae</taxon>
        <taxon>Streptophyta</taxon>
        <taxon>Embryophyta</taxon>
        <taxon>Tracheophyta</taxon>
        <taxon>Spermatophyta</taxon>
        <taxon>Magnoliopsida</taxon>
        <taxon>eudicotyledons</taxon>
        <taxon>Gunneridae</taxon>
        <taxon>Pentapetalae</taxon>
        <taxon>rosids</taxon>
        <taxon>fabids</taxon>
        <taxon>Malpighiales</taxon>
        <taxon>Euphorbiaceae</taxon>
        <taxon>Acalyphoideae</taxon>
        <taxon>Acalypheae</taxon>
        <taxon>Ricinus</taxon>
    </lineage>
</organism>